<keyword evidence="1" id="KW-0732">Signal</keyword>
<name>A0A5B8VDK4_9BACT</name>
<dbReference type="Gene3D" id="1.10.287.470">
    <property type="entry name" value="Helix hairpin bin"/>
    <property type="match status" value="1"/>
</dbReference>
<dbReference type="AlphaFoldDB" id="A0A5B8VDK4"/>
<dbReference type="OrthoDB" id="9798190at2"/>
<dbReference type="InterPro" id="IPR058625">
    <property type="entry name" value="MdtA-like_BSH"/>
</dbReference>
<dbReference type="SUPFAM" id="SSF111369">
    <property type="entry name" value="HlyD-like secretion proteins"/>
    <property type="match status" value="1"/>
</dbReference>
<dbReference type="PANTHER" id="PTHR30469:SF15">
    <property type="entry name" value="HLYD FAMILY OF SECRETION PROTEINS"/>
    <property type="match status" value="1"/>
</dbReference>
<dbReference type="Gene3D" id="2.40.50.100">
    <property type="match status" value="1"/>
</dbReference>
<feature type="chain" id="PRO_5022695354" evidence="1">
    <location>
        <begin position="22"/>
        <end position="173"/>
    </location>
</feature>
<evidence type="ECO:0000256" key="1">
    <source>
        <dbReference type="SAM" id="SignalP"/>
    </source>
</evidence>
<sequence length="173" mass="18848">MNKLLSIPLALLIAASALFLASCSENKAQTKLAEDAVVVRTQPVTFTDYASKLEYSGSLASTSETKLSFKIGGIISKIYVKEGDHVSKGQLLATLDLTEINAQVQQASQATEKAIRDENRIKNLFADTAATLEQLQNVQTQLNVANESLRIAKFNQQYAQIRATEDGTIIKKS</sequence>
<dbReference type="GO" id="GO:1990281">
    <property type="term" value="C:efflux pump complex"/>
    <property type="evidence" value="ECO:0007669"/>
    <property type="project" value="TreeGrafter"/>
</dbReference>
<evidence type="ECO:0000313" key="3">
    <source>
        <dbReference type="EMBL" id="QEC68358.1"/>
    </source>
</evidence>
<gene>
    <name evidence="3" type="ORF">FRZ67_13995</name>
</gene>
<evidence type="ECO:0000313" key="4">
    <source>
        <dbReference type="Proteomes" id="UP000321533"/>
    </source>
</evidence>
<proteinExistence type="predicted"/>
<dbReference type="GO" id="GO:0015562">
    <property type="term" value="F:efflux transmembrane transporter activity"/>
    <property type="evidence" value="ECO:0007669"/>
    <property type="project" value="TreeGrafter"/>
</dbReference>
<dbReference type="EMBL" id="CP042435">
    <property type="protein sequence ID" value="QEC68358.1"/>
    <property type="molecule type" value="Genomic_DNA"/>
</dbReference>
<protein>
    <submittedName>
        <fullName evidence="3">Biotin/lipoyl-binding protein</fullName>
    </submittedName>
</protein>
<dbReference type="RefSeq" id="WP_147190280.1">
    <property type="nucleotide sequence ID" value="NZ_CP042435.1"/>
</dbReference>
<dbReference type="PROSITE" id="PS51257">
    <property type="entry name" value="PROKAR_LIPOPROTEIN"/>
    <property type="match status" value="1"/>
</dbReference>
<reference evidence="3 4" key="1">
    <citation type="journal article" date="2016" name="Int. J. Syst. Evol. Microbiol.">
        <title>Panacibacter ginsenosidivorans gen. nov., sp. nov., with ginsenoside converting activity isolated from soil of a ginseng field.</title>
        <authorList>
            <person name="Siddiqi M.Z."/>
            <person name="Muhammad Shafi S."/>
            <person name="Choi K.D."/>
            <person name="Im W.T."/>
        </authorList>
    </citation>
    <scope>NUCLEOTIDE SEQUENCE [LARGE SCALE GENOMIC DNA]</scope>
    <source>
        <strain evidence="3 4">Gsoil1550</strain>
    </source>
</reference>
<accession>A0A5B8VDK4</accession>
<dbReference type="Proteomes" id="UP000321533">
    <property type="component" value="Chromosome"/>
</dbReference>
<organism evidence="3 4">
    <name type="scientific">Panacibacter ginsenosidivorans</name>
    <dbReference type="NCBI Taxonomy" id="1813871"/>
    <lineage>
        <taxon>Bacteria</taxon>
        <taxon>Pseudomonadati</taxon>
        <taxon>Bacteroidota</taxon>
        <taxon>Chitinophagia</taxon>
        <taxon>Chitinophagales</taxon>
        <taxon>Chitinophagaceae</taxon>
        <taxon>Panacibacter</taxon>
    </lineage>
</organism>
<feature type="signal peptide" evidence="1">
    <location>
        <begin position="1"/>
        <end position="21"/>
    </location>
</feature>
<dbReference type="PANTHER" id="PTHR30469">
    <property type="entry name" value="MULTIDRUG RESISTANCE PROTEIN MDTA"/>
    <property type="match status" value="1"/>
</dbReference>
<keyword evidence="4" id="KW-1185">Reference proteome</keyword>
<dbReference type="KEGG" id="pgin:FRZ67_13995"/>
<dbReference type="Pfam" id="PF25917">
    <property type="entry name" value="BSH_RND"/>
    <property type="match status" value="1"/>
</dbReference>
<feature type="domain" description="Multidrug resistance protein MdtA-like barrel-sandwich hybrid" evidence="2">
    <location>
        <begin position="70"/>
        <end position="171"/>
    </location>
</feature>
<evidence type="ECO:0000259" key="2">
    <source>
        <dbReference type="Pfam" id="PF25917"/>
    </source>
</evidence>